<name>A0AAE4HTM5_ENTGA</name>
<dbReference type="InterPro" id="IPR036390">
    <property type="entry name" value="WH_DNA-bd_sf"/>
</dbReference>
<proteinExistence type="inferred from homology"/>
<dbReference type="Pfam" id="PF01051">
    <property type="entry name" value="Rep3_N"/>
    <property type="match status" value="1"/>
</dbReference>
<comment type="caution">
    <text evidence="3">The sequence shown here is derived from an EMBL/GenBank/DDBJ whole genome shotgun (WGS) entry which is preliminary data.</text>
</comment>
<evidence type="ECO:0000256" key="1">
    <source>
        <dbReference type="ARBA" id="ARBA00038283"/>
    </source>
</evidence>
<dbReference type="AlphaFoldDB" id="A0AAE4HTM5"/>
<dbReference type="GO" id="GO:0006270">
    <property type="term" value="P:DNA replication initiation"/>
    <property type="evidence" value="ECO:0007669"/>
    <property type="project" value="InterPro"/>
</dbReference>
<dbReference type="InterPro" id="IPR036388">
    <property type="entry name" value="WH-like_DNA-bd_sf"/>
</dbReference>
<accession>A0AAE4HTM5</accession>
<evidence type="ECO:0000313" key="4">
    <source>
        <dbReference type="Proteomes" id="UP001183682"/>
    </source>
</evidence>
<dbReference type="GO" id="GO:0003887">
    <property type="term" value="F:DNA-directed DNA polymerase activity"/>
    <property type="evidence" value="ECO:0007669"/>
    <property type="project" value="InterPro"/>
</dbReference>
<dbReference type="RefSeq" id="WP_311810204.1">
    <property type="nucleotide sequence ID" value="NZ_JARPZN010000043.1"/>
</dbReference>
<evidence type="ECO:0000259" key="2">
    <source>
        <dbReference type="Pfam" id="PF01051"/>
    </source>
</evidence>
<dbReference type="Proteomes" id="UP001183682">
    <property type="component" value="Unassembled WGS sequence"/>
</dbReference>
<evidence type="ECO:0000313" key="3">
    <source>
        <dbReference type="EMBL" id="MDT2692216.1"/>
    </source>
</evidence>
<protein>
    <submittedName>
        <fullName evidence="3">Replication initiation protein</fullName>
    </submittedName>
</protein>
<reference evidence="3" key="1">
    <citation type="submission" date="2023-03" db="EMBL/GenBank/DDBJ databases">
        <authorList>
            <person name="Shen W."/>
            <person name="Cai J."/>
        </authorList>
    </citation>
    <scope>NUCLEOTIDE SEQUENCE</scope>
    <source>
        <strain evidence="3">K69-2</strain>
    </source>
</reference>
<comment type="similarity">
    <text evidence="1">Belongs to the initiator RepB protein family.</text>
</comment>
<dbReference type="SUPFAM" id="SSF46785">
    <property type="entry name" value="Winged helix' DNA-binding domain"/>
    <property type="match status" value="1"/>
</dbReference>
<sequence length="328" mass="36588">MTTWKENEFLFYSNALNDNYLMKNLKPAEMNLFMSLLTKISRNAGSITEPLTTDFSMELDLQEIGGKSSCERLTNRSRETLETLQRVQSCLVSCSGSFLNGSKLITAPLFTKLSTDVDSGVLEVLINKELVNEYLKVDTAEGGKGEFTVINLLKFIGLKKKASKALYCLLSQYQGFGLVKLTVEDWKKALFVPKNTVNSRFFERYMSPAIEELEASGLFTNLKLTKNSKRGAKGITSCQITYKKVGAKQLVHDMLEEKAATQSAPREAIQPTVKVEEPKEAQKAPLTTVEASDSTPYAEDMFGVPITKVEYEALEGYMKEQCLILEGV</sequence>
<gene>
    <name evidence="3" type="ORF">P7E30_18830</name>
</gene>
<dbReference type="InterPro" id="IPR000525">
    <property type="entry name" value="Initiator_Rep_WH1"/>
</dbReference>
<dbReference type="Gene3D" id="1.10.10.10">
    <property type="entry name" value="Winged helix-like DNA-binding domain superfamily/Winged helix DNA-binding domain"/>
    <property type="match status" value="1"/>
</dbReference>
<feature type="domain" description="Initiator Rep protein WH1" evidence="2">
    <location>
        <begin position="12"/>
        <end position="170"/>
    </location>
</feature>
<dbReference type="EMBL" id="JARPZN010000043">
    <property type="protein sequence ID" value="MDT2692216.1"/>
    <property type="molecule type" value="Genomic_DNA"/>
</dbReference>
<organism evidence="3 4">
    <name type="scientific">Enterococcus gallinarum</name>
    <dbReference type="NCBI Taxonomy" id="1353"/>
    <lineage>
        <taxon>Bacteria</taxon>
        <taxon>Bacillati</taxon>
        <taxon>Bacillota</taxon>
        <taxon>Bacilli</taxon>
        <taxon>Lactobacillales</taxon>
        <taxon>Enterococcaceae</taxon>
        <taxon>Enterococcus</taxon>
    </lineage>
</organism>